<dbReference type="Proteomes" id="UP000183275">
    <property type="component" value="Unassembled WGS sequence"/>
</dbReference>
<dbReference type="Pfam" id="PF00535">
    <property type="entry name" value="Glycos_transf_2"/>
    <property type="match status" value="1"/>
</dbReference>
<dbReference type="GO" id="GO:0016740">
    <property type="term" value="F:transferase activity"/>
    <property type="evidence" value="ECO:0007669"/>
    <property type="project" value="UniProtKB-KW"/>
</dbReference>
<feature type="domain" description="Glycosyltransferase 2-like" evidence="1">
    <location>
        <begin position="19"/>
        <end position="172"/>
    </location>
</feature>
<keyword evidence="3" id="KW-1185">Reference proteome</keyword>
<dbReference type="STRING" id="1202768.SAMN05216285_4163"/>
<accession>A0A1I0QZ55</accession>
<sequence length="323" mass="34931">MTPDHPQVSVVCSVAGPNDRLETAIDCLLAQTHTPQIVVTVDDAPDLAASLADRYADAPVVIDHTPGATGLSAARNRGATVADGEIFAFTDADCEPSEDWVAELVRCYAAHDAIAAGGPATPAWPDDRPARVPPELDWLIGATHRGFAPDGEGIREVRNTFGCNISFRADVFDALGGFDERLGKRPGHEIQGEEAELCARLRERFGQGVHYNPDAVVTHHVDDYQLERRTILERSFLQGRSKRLLADLLPDATDTEADYLGRLLGTWVPERLTQTVTDRSPRPLVETAWLLAVTAAVGVGYLTGGTTTLETPTETPHPEAQTQ</sequence>
<dbReference type="SUPFAM" id="SSF53448">
    <property type="entry name" value="Nucleotide-diphospho-sugar transferases"/>
    <property type="match status" value="1"/>
</dbReference>
<evidence type="ECO:0000259" key="1">
    <source>
        <dbReference type="Pfam" id="PF00535"/>
    </source>
</evidence>
<proteinExistence type="predicted"/>
<dbReference type="EMBL" id="FOIS01000007">
    <property type="protein sequence ID" value="SEW32880.1"/>
    <property type="molecule type" value="Genomic_DNA"/>
</dbReference>
<gene>
    <name evidence="2" type="ORF">SAMN05216285_4163</name>
</gene>
<dbReference type="PANTHER" id="PTHR43685">
    <property type="entry name" value="GLYCOSYLTRANSFERASE"/>
    <property type="match status" value="1"/>
</dbReference>
<dbReference type="PANTHER" id="PTHR43685:SF2">
    <property type="entry name" value="GLYCOSYLTRANSFERASE 2-LIKE DOMAIN-CONTAINING PROTEIN"/>
    <property type="match status" value="1"/>
</dbReference>
<dbReference type="InterPro" id="IPR050834">
    <property type="entry name" value="Glycosyltransf_2"/>
</dbReference>
<dbReference type="eggNOG" id="arCOG01387">
    <property type="taxonomic scope" value="Archaea"/>
</dbReference>
<protein>
    <submittedName>
        <fullName evidence="2">Glycosyltransferase, GT2 family</fullName>
    </submittedName>
</protein>
<keyword evidence="2" id="KW-0808">Transferase</keyword>
<name>A0A1I0QZ55_9EURY</name>
<dbReference type="AlphaFoldDB" id="A0A1I0QZ55"/>
<evidence type="ECO:0000313" key="2">
    <source>
        <dbReference type="EMBL" id="SEW32880.1"/>
    </source>
</evidence>
<dbReference type="InterPro" id="IPR001173">
    <property type="entry name" value="Glyco_trans_2-like"/>
</dbReference>
<dbReference type="OrthoDB" id="324632at2157"/>
<evidence type="ECO:0000313" key="3">
    <source>
        <dbReference type="Proteomes" id="UP000183275"/>
    </source>
</evidence>
<dbReference type="InterPro" id="IPR029044">
    <property type="entry name" value="Nucleotide-diphossugar_trans"/>
</dbReference>
<dbReference type="RefSeq" id="WP_049991472.1">
    <property type="nucleotide sequence ID" value="NZ_FOIS01000007.1"/>
</dbReference>
<organism evidence="2 3">
    <name type="scientific">Natrinema salifodinae</name>
    <dbReference type="NCBI Taxonomy" id="1202768"/>
    <lineage>
        <taxon>Archaea</taxon>
        <taxon>Methanobacteriati</taxon>
        <taxon>Methanobacteriota</taxon>
        <taxon>Stenosarchaea group</taxon>
        <taxon>Halobacteria</taxon>
        <taxon>Halobacteriales</taxon>
        <taxon>Natrialbaceae</taxon>
        <taxon>Natrinema</taxon>
    </lineage>
</organism>
<reference evidence="3" key="1">
    <citation type="submission" date="2016-10" db="EMBL/GenBank/DDBJ databases">
        <authorList>
            <person name="Varghese N."/>
        </authorList>
    </citation>
    <scope>NUCLEOTIDE SEQUENCE [LARGE SCALE GENOMIC DNA]</scope>
    <source>
        <strain evidence="3">CGMCC 1.12284</strain>
    </source>
</reference>
<dbReference type="Gene3D" id="3.90.550.10">
    <property type="entry name" value="Spore Coat Polysaccharide Biosynthesis Protein SpsA, Chain A"/>
    <property type="match status" value="1"/>
</dbReference>